<evidence type="ECO:0000313" key="1">
    <source>
        <dbReference type="EMBL" id="URA09429.1"/>
    </source>
</evidence>
<dbReference type="KEGG" id="taqu:KDW03_08000"/>
<reference evidence="1" key="1">
    <citation type="submission" date="2021-04" db="EMBL/GenBank/DDBJ databases">
        <authorList>
            <person name="Postec A."/>
        </authorList>
    </citation>
    <scope>NUCLEOTIDE SEQUENCE</scope>
    <source>
        <strain evidence="1">F1F22</strain>
    </source>
</reference>
<evidence type="ECO:0000313" key="2">
    <source>
        <dbReference type="Proteomes" id="UP001056539"/>
    </source>
</evidence>
<evidence type="ECO:0008006" key="3">
    <source>
        <dbReference type="Google" id="ProtNLM"/>
    </source>
</evidence>
<proteinExistence type="predicted"/>
<dbReference type="RefSeq" id="WP_271434559.1">
    <property type="nucleotide sequence ID" value="NZ_CP073355.1"/>
</dbReference>
<dbReference type="EMBL" id="CP073355">
    <property type="protein sequence ID" value="URA09429.1"/>
    <property type="molecule type" value="Genomic_DNA"/>
</dbReference>
<dbReference type="AlphaFoldDB" id="A0AAX3BBN8"/>
<gene>
    <name evidence="1" type="ORF">KDW03_08000</name>
</gene>
<reference evidence="1" key="2">
    <citation type="submission" date="2022-06" db="EMBL/GenBank/DDBJ databases">
        <title>Thermospira aquatica gen. nov., sp. nov.</title>
        <authorList>
            <person name="Ben Ali Gam Z."/>
            <person name="Labat M."/>
        </authorList>
    </citation>
    <scope>NUCLEOTIDE SEQUENCE</scope>
    <source>
        <strain evidence="1">F1F22</strain>
    </source>
</reference>
<name>A0AAX3BBN8_9SPIR</name>
<accession>A0AAX3BBN8</accession>
<dbReference type="Proteomes" id="UP001056539">
    <property type="component" value="Chromosome"/>
</dbReference>
<sequence>MRYKGHATRLYKALDLFHLRQKITACQRKLYSLQKKKNVKNKNLEETVWNF</sequence>
<protein>
    <recommendedName>
        <fullName evidence="3">Transposase IS204/IS1001/IS1096/IS1165 DDE domain-containing protein</fullName>
    </recommendedName>
</protein>
<organism evidence="1 2">
    <name type="scientific">Thermospira aquatica</name>
    <dbReference type="NCBI Taxonomy" id="2828656"/>
    <lineage>
        <taxon>Bacteria</taxon>
        <taxon>Pseudomonadati</taxon>
        <taxon>Spirochaetota</taxon>
        <taxon>Spirochaetia</taxon>
        <taxon>Brevinematales</taxon>
        <taxon>Thermospiraceae</taxon>
        <taxon>Thermospira</taxon>
    </lineage>
</organism>
<keyword evidence="2" id="KW-1185">Reference proteome</keyword>